<evidence type="ECO:0000313" key="1">
    <source>
        <dbReference type="EMBL" id="TSE11261.1"/>
    </source>
</evidence>
<protein>
    <submittedName>
        <fullName evidence="1">Uncharacterized protein</fullName>
    </submittedName>
</protein>
<dbReference type="EMBL" id="VLNR01000002">
    <property type="protein sequence ID" value="TSE11261.1"/>
    <property type="molecule type" value="Genomic_DNA"/>
</dbReference>
<gene>
    <name evidence="1" type="ORF">FOF46_01135</name>
</gene>
<accession>A0A554VRK1</accession>
<proteinExistence type="predicted"/>
<dbReference type="Proteomes" id="UP000318833">
    <property type="component" value="Unassembled WGS sequence"/>
</dbReference>
<dbReference type="AlphaFoldDB" id="A0A554VRK1"/>
<sequence length="64" mass="7170">MKNVQQLRKELVKVFEGVKNGEIDVSTGKNLVATSNAMLKSAQLELEHSKLIGRTKVIKFLETE</sequence>
<name>A0A554VRK1_9FLAO</name>
<dbReference type="RefSeq" id="WP_143915185.1">
    <property type="nucleotide sequence ID" value="NZ_CANMXV010000003.1"/>
</dbReference>
<organism evidence="1 2">
    <name type="scientific">Aquimarina algiphila</name>
    <dbReference type="NCBI Taxonomy" id="2047982"/>
    <lineage>
        <taxon>Bacteria</taxon>
        <taxon>Pseudomonadati</taxon>
        <taxon>Bacteroidota</taxon>
        <taxon>Flavobacteriia</taxon>
        <taxon>Flavobacteriales</taxon>
        <taxon>Flavobacteriaceae</taxon>
        <taxon>Aquimarina</taxon>
    </lineage>
</organism>
<comment type="caution">
    <text evidence="1">The sequence shown here is derived from an EMBL/GenBank/DDBJ whole genome shotgun (WGS) entry which is preliminary data.</text>
</comment>
<evidence type="ECO:0000313" key="2">
    <source>
        <dbReference type="Proteomes" id="UP000318833"/>
    </source>
</evidence>
<reference evidence="1 2" key="1">
    <citation type="submission" date="2019-07" db="EMBL/GenBank/DDBJ databases">
        <title>The draft genome sequence of Aquimarina algiphila M91.</title>
        <authorList>
            <person name="Meng X."/>
        </authorList>
    </citation>
    <scope>NUCLEOTIDE SEQUENCE [LARGE SCALE GENOMIC DNA]</scope>
    <source>
        <strain evidence="1 2">M91</strain>
    </source>
</reference>
<keyword evidence="2" id="KW-1185">Reference proteome</keyword>